<name>F4RRJ7_MELLP</name>
<evidence type="ECO:0000313" key="2">
    <source>
        <dbReference type="EMBL" id="EGG04943.1"/>
    </source>
</evidence>
<keyword evidence="3" id="KW-1185">Reference proteome</keyword>
<dbReference type="KEGG" id="mlr:MELLADRAFT_107970"/>
<dbReference type="VEuPathDB" id="FungiDB:MELLADRAFT_107970"/>
<organism evidence="3">
    <name type="scientific">Melampsora larici-populina (strain 98AG31 / pathotype 3-4-7)</name>
    <name type="common">Poplar leaf rust fungus</name>
    <dbReference type="NCBI Taxonomy" id="747676"/>
    <lineage>
        <taxon>Eukaryota</taxon>
        <taxon>Fungi</taxon>
        <taxon>Dikarya</taxon>
        <taxon>Basidiomycota</taxon>
        <taxon>Pucciniomycotina</taxon>
        <taxon>Pucciniomycetes</taxon>
        <taxon>Pucciniales</taxon>
        <taxon>Melampsoraceae</taxon>
        <taxon>Melampsora</taxon>
    </lineage>
</organism>
<dbReference type="AlphaFoldDB" id="F4RRJ7"/>
<sequence>MDPEIPGNQWTSNSQWQGPPSKDDMNLLHARLTGEIYPNPSSLINATLFNDPINFPLNQSIYVDATQNMRYLLNCGGFESYKFGCNRFGAQMATQILTCQLQPNSTQQRYTRANVTLVLVGSLKPGKFEDLMKGQNEISQYALEDLVLKVKVKGTNSNGKLVYDDLIGLLGE</sequence>
<dbReference type="RefSeq" id="XP_007411696.1">
    <property type="nucleotide sequence ID" value="XM_007411634.1"/>
</dbReference>
<gene>
    <name evidence="2" type="ORF">MELLADRAFT_107970</name>
</gene>
<accession>F4RRJ7</accession>
<proteinExistence type="predicted"/>
<feature type="compositionally biased region" description="Polar residues" evidence="1">
    <location>
        <begin position="8"/>
        <end position="18"/>
    </location>
</feature>
<dbReference type="HOGENOM" id="CLU_1555608_0_0_1"/>
<reference evidence="3" key="1">
    <citation type="journal article" date="2011" name="Proc. Natl. Acad. Sci. U.S.A.">
        <title>Obligate biotrophy features unraveled by the genomic analysis of rust fungi.</title>
        <authorList>
            <person name="Duplessis S."/>
            <person name="Cuomo C.A."/>
            <person name="Lin Y.-C."/>
            <person name="Aerts A."/>
            <person name="Tisserant E."/>
            <person name="Veneault-Fourrey C."/>
            <person name="Joly D.L."/>
            <person name="Hacquard S."/>
            <person name="Amselem J."/>
            <person name="Cantarel B.L."/>
            <person name="Chiu R."/>
            <person name="Coutinho P.M."/>
            <person name="Feau N."/>
            <person name="Field M."/>
            <person name="Frey P."/>
            <person name="Gelhaye E."/>
            <person name="Goldberg J."/>
            <person name="Grabherr M.G."/>
            <person name="Kodira C.D."/>
            <person name="Kohler A."/>
            <person name="Kuees U."/>
            <person name="Lindquist E.A."/>
            <person name="Lucas S.M."/>
            <person name="Mago R."/>
            <person name="Mauceli E."/>
            <person name="Morin E."/>
            <person name="Murat C."/>
            <person name="Pangilinan J.L."/>
            <person name="Park R."/>
            <person name="Pearson M."/>
            <person name="Quesneville H."/>
            <person name="Rouhier N."/>
            <person name="Sakthikumar S."/>
            <person name="Salamov A.A."/>
            <person name="Schmutz J."/>
            <person name="Selles B."/>
            <person name="Shapiro H."/>
            <person name="Tanguay P."/>
            <person name="Tuskan G.A."/>
            <person name="Henrissat B."/>
            <person name="Van de Peer Y."/>
            <person name="Rouze P."/>
            <person name="Ellis J.G."/>
            <person name="Dodds P.N."/>
            <person name="Schein J.E."/>
            <person name="Zhong S."/>
            <person name="Hamelin R.C."/>
            <person name="Grigoriev I.V."/>
            <person name="Szabo L.J."/>
            <person name="Martin F."/>
        </authorList>
    </citation>
    <scope>NUCLEOTIDE SEQUENCE [LARGE SCALE GENOMIC DNA]</scope>
    <source>
        <strain evidence="3">98AG31 / pathotype 3-4-7</strain>
    </source>
</reference>
<evidence type="ECO:0000313" key="3">
    <source>
        <dbReference type="Proteomes" id="UP000001072"/>
    </source>
</evidence>
<dbReference type="InParanoid" id="F4RRJ7"/>
<feature type="region of interest" description="Disordered" evidence="1">
    <location>
        <begin position="1"/>
        <end position="24"/>
    </location>
</feature>
<dbReference type="Proteomes" id="UP000001072">
    <property type="component" value="Unassembled WGS sequence"/>
</dbReference>
<protein>
    <submittedName>
        <fullName evidence="2">Uncharacterized protein</fullName>
    </submittedName>
</protein>
<dbReference type="GeneID" id="18923330"/>
<dbReference type="EMBL" id="GL883115">
    <property type="protein sequence ID" value="EGG04943.1"/>
    <property type="molecule type" value="Genomic_DNA"/>
</dbReference>
<evidence type="ECO:0000256" key="1">
    <source>
        <dbReference type="SAM" id="MobiDB-lite"/>
    </source>
</evidence>